<dbReference type="PANTHER" id="PTHR33528">
    <property type="entry name" value="OS07G0239500 PROTEIN"/>
    <property type="match status" value="1"/>
</dbReference>
<evidence type="ECO:0000313" key="2">
    <source>
        <dbReference type="Proteomes" id="UP001188597"/>
    </source>
</evidence>
<reference evidence="1" key="1">
    <citation type="submission" date="2022-12" db="EMBL/GenBank/DDBJ databases">
        <title>Draft genome assemblies for two species of Escallonia (Escalloniales).</title>
        <authorList>
            <person name="Chanderbali A."/>
            <person name="Dervinis C."/>
            <person name="Anghel I."/>
            <person name="Soltis D."/>
            <person name="Soltis P."/>
            <person name="Zapata F."/>
        </authorList>
    </citation>
    <scope>NUCLEOTIDE SEQUENCE</scope>
    <source>
        <strain evidence="1">UCBG64.0493</strain>
        <tissue evidence="1">Leaf</tissue>
    </source>
</reference>
<sequence length="282" mass="30261">MTAPLFRHAVMLQKFINLAITKTHYTADEIRQSSSIRQPDCTADVSKPWCALINSPKFIKMHLNRSKTSSILALIFEVNPFAGVEKDLVGSGKLLEGGGGDAELGELVRVALEGKPAVGGVDLIDGAVAATGSGKLLEGGGGDAELGELVRVVLEEGKPVVGGADLVGGAVAAKPQHLVLAPLPQQHHFDYLDWLAVQVGGPAIDERLRQMQVKSSKMGVIRSAFTFMLGAISGAYIAQRCHVPDIRKHCKRGCAMAKHVEETYRKPDNQNQIYNEEEASTD</sequence>
<gene>
    <name evidence="1" type="ORF">RJ639_023679</name>
</gene>
<comment type="caution">
    <text evidence="1">The sequence shown here is derived from an EMBL/GenBank/DDBJ whole genome shotgun (WGS) entry which is preliminary data.</text>
</comment>
<accession>A0AA88V3D4</accession>
<dbReference type="EMBL" id="JAVXUP010003121">
    <property type="protein sequence ID" value="KAK2999975.1"/>
    <property type="molecule type" value="Genomic_DNA"/>
</dbReference>
<proteinExistence type="predicted"/>
<dbReference type="PANTHER" id="PTHR33528:SF14">
    <property type="entry name" value="SOLUTE CARRIER FAMILY 35 MEMBER A4"/>
    <property type="match status" value="1"/>
</dbReference>
<dbReference type="InterPro" id="IPR027854">
    <property type="entry name" value="STMP1"/>
</dbReference>
<evidence type="ECO:0000313" key="1">
    <source>
        <dbReference type="EMBL" id="KAK2999975.1"/>
    </source>
</evidence>
<dbReference type="Pfam" id="PF15054">
    <property type="entry name" value="DUF4535"/>
    <property type="match status" value="1"/>
</dbReference>
<organism evidence="1 2">
    <name type="scientific">Escallonia herrerae</name>
    <dbReference type="NCBI Taxonomy" id="1293975"/>
    <lineage>
        <taxon>Eukaryota</taxon>
        <taxon>Viridiplantae</taxon>
        <taxon>Streptophyta</taxon>
        <taxon>Embryophyta</taxon>
        <taxon>Tracheophyta</taxon>
        <taxon>Spermatophyta</taxon>
        <taxon>Magnoliopsida</taxon>
        <taxon>eudicotyledons</taxon>
        <taxon>Gunneridae</taxon>
        <taxon>Pentapetalae</taxon>
        <taxon>asterids</taxon>
        <taxon>campanulids</taxon>
        <taxon>Escalloniales</taxon>
        <taxon>Escalloniaceae</taxon>
        <taxon>Escallonia</taxon>
    </lineage>
</organism>
<name>A0AA88V3D4_9ASTE</name>
<dbReference type="AlphaFoldDB" id="A0AA88V3D4"/>
<dbReference type="Proteomes" id="UP001188597">
    <property type="component" value="Unassembled WGS sequence"/>
</dbReference>
<keyword evidence="2" id="KW-1185">Reference proteome</keyword>
<protein>
    <submittedName>
        <fullName evidence="1">Uncharacterized protein</fullName>
    </submittedName>
</protein>